<evidence type="ECO:0000256" key="1">
    <source>
        <dbReference type="SAM" id="MobiDB-lite"/>
    </source>
</evidence>
<reference evidence="4 5" key="1">
    <citation type="submission" date="2023-09" db="EMBL/GenBank/DDBJ databases">
        <authorList>
            <person name="Golyshina O.V."/>
            <person name="Lunev E.A."/>
            <person name="Bargiela R."/>
            <person name="Gaines M.C."/>
            <person name="Daum B."/>
            <person name="Bale N.J."/>
            <person name="Koenen M."/>
            <person name="Sinninghe Damst J.S."/>
            <person name="Yakimov M."/>
            <person name="Golyshin P.N."/>
        </authorList>
    </citation>
    <scope>NUCLEOTIDE SEQUENCE [LARGE SCALE GENOMIC DNA]</scope>
    <source>
        <strain evidence="4 5">M1</strain>
    </source>
</reference>
<evidence type="ECO:0000259" key="3">
    <source>
        <dbReference type="Pfam" id="PF07705"/>
    </source>
</evidence>
<feature type="compositionally biased region" description="Basic and acidic residues" evidence="1">
    <location>
        <begin position="956"/>
        <end position="970"/>
    </location>
</feature>
<dbReference type="RefSeq" id="WP_393971170.1">
    <property type="nucleotide sequence ID" value="NZ_CP133772.1"/>
</dbReference>
<feature type="region of interest" description="Disordered" evidence="1">
    <location>
        <begin position="955"/>
        <end position="976"/>
    </location>
</feature>
<sequence>MKAKRSTILALLVTVAIMTSTFAVLGTANAATPQTGKVTIDMDFVHDGNTYLAKASTTAKITTLSGQYVTSISGPVNTFNLTQGHYYVNALPQDTFISGIGSAITNATHMEIDVTTTPTIYTVNISASSAKTGHFKVIDVPAGSSVQVALSTTSGFNFFSTTLYNNLTSSSNETFNATVPSAGFFYANLTYEGSEYSVLETYGTGNINLYLNSSAVVSGVVKSAAGTYISPVSVVVVNTTLKTYQVFHFSTSYFTVVSNNDWKNQTLLVGSPGYQSWEISSPSAITHTLSIKLNMSKSDINYTYNLSSNPKYLNLSVGYYITNGTTMPTFGNSSVNSLYWQEKMDGTSIFSNTSLESYLSNLSLNNTANTININGYIYDLKSKGSATATSTLSYINGSVTFYYENSSITLSSVSSGFTVQVHTLPTRYLSGMVSYNYTFMYSFKNLSLTSSSLSLSSFMRFTNPVYIPTPTSNQTVRMTFSKANLPVITDADVSLYWKNMVSTNYLLNSSQNNTIFAIPINTSVSFNASGAYYNPSTGSNDYQKAHFSWYSQSSTYKNNGTYNATFFFNKQGTYAIYLNATSPQDMTNSTEFNVTVVNASPSVQYNISLSGKAIVTGTGDQTNVSVPQSSLLLFSAYRSSLKAAGYNVSLIYTWYLPSYTSSAKNVTYSFSTPYIKTHTLQTGYLNITSVVGTYSNVSFKFFVNDTTPPSPVITLTNATGVAVSQPVAGQVTYFSANTSSDPYYPESSLVYHWEVMYTNGTIASPGSSTYNIVGGSNNRSYIGLKVNTLDGLTVSLSATNPSKVTGFSNKTYLPIVDTSRLVVQGVYFPHALSQGSKSTVYVNVSNNGTATANNFTIYVYVNGKEVASEFYSKPLAVGSYMNVSFNMTPSSSGNLPFEFEASSSLQPSFYQTLSAFTSTHSVNPPAYRTPLIIGVVIAIIVVVGIVYYKVSSGGSKESKTTAIKKVDQKKNPPQKK</sequence>
<gene>
    <name evidence="4" type="ORF">OXIME_001428</name>
</gene>
<name>A0AAX4NI15_9ARCH</name>
<feature type="domain" description="CARDB" evidence="3">
    <location>
        <begin position="820"/>
        <end position="899"/>
    </location>
</feature>
<organism evidence="4 5">
    <name type="scientific">Oxyplasma meridianum</name>
    <dbReference type="NCBI Taxonomy" id="3073602"/>
    <lineage>
        <taxon>Archaea</taxon>
        <taxon>Methanobacteriati</taxon>
        <taxon>Thermoplasmatota</taxon>
        <taxon>Thermoplasmata</taxon>
        <taxon>Thermoplasmatales</taxon>
        <taxon>Thermoplasmataceae</taxon>
        <taxon>Oxyplasma</taxon>
    </lineage>
</organism>
<dbReference type="Pfam" id="PF07705">
    <property type="entry name" value="CARDB"/>
    <property type="match status" value="1"/>
</dbReference>
<evidence type="ECO:0000313" key="5">
    <source>
        <dbReference type="Proteomes" id="UP001451606"/>
    </source>
</evidence>
<keyword evidence="2" id="KW-0812">Transmembrane</keyword>
<dbReference type="GeneID" id="95968166"/>
<accession>A0AAX4NI15</accession>
<evidence type="ECO:0000256" key="2">
    <source>
        <dbReference type="SAM" id="Phobius"/>
    </source>
</evidence>
<dbReference type="KEGG" id="omr:OXIME_001428"/>
<dbReference type="EMBL" id="CP133772">
    <property type="protein sequence ID" value="WYY00843.1"/>
    <property type="molecule type" value="Genomic_DNA"/>
</dbReference>
<keyword evidence="5" id="KW-1185">Reference proteome</keyword>
<keyword evidence="2" id="KW-1133">Transmembrane helix</keyword>
<feature type="transmembrane region" description="Helical" evidence="2">
    <location>
        <begin position="931"/>
        <end position="950"/>
    </location>
</feature>
<dbReference type="AlphaFoldDB" id="A0AAX4NI15"/>
<evidence type="ECO:0000313" key="4">
    <source>
        <dbReference type="EMBL" id="WYY00843.1"/>
    </source>
</evidence>
<dbReference type="InterPro" id="IPR013783">
    <property type="entry name" value="Ig-like_fold"/>
</dbReference>
<dbReference type="Gene3D" id="2.60.40.10">
    <property type="entry name" value="Immunoglobulins"/>
    <property type="match status" value="1"/>
</dbReference>
<keyword evidence="2" id="KW-0472">Membrane</keyword>
<proteinExistence type="predicted"/>
<dbReference type="InterPro" id="IPR011635">
    <property type="entry name" value="CARDB"/>
</dbReference>
<dbReference type="Proteomes" id="UP001451606">
    <property type="component" value="Chromosome"/>
</dbReference>
<protein>
    <recommendedName>
        <fullName evidence="3">CARDB domain-containing protein</fullName>
    </recommendedName>
</protein>